<dbReference type="CDD" id="cd03469">
    <property type="entry name" value="Rieske_RO_Alpha_N"/>
    <property type="match status" value="1"/>
</dbReference>
<evidence type="ECO:0000313" key="8">
    <source>
        <dbReference type="EMBL" id="MBD2181610.1"/>
    </source>
</evidence>
<protein>
    <submittedName>
        <fullName evidence="8">Aromatic ring-hydroxylating dioxygenase subunit alpha</fullName>
    </submittedName>
</protein>
<keyword evidence="5" id="KW-0408">Iron</keyword>
<keyword evidence="4" id="KW-0560">Oxidoreductase</keyword>
<dbReference type="GO" id="GO:0016705">
    <property type="term" value="F:oxidoreductase activity, acting on paired donors, with incorporation or reduction of molecular oxygen"/>
    <property type="evidence" value="ECO:0007669"/>
    <property type="project" value="UniProtKB-ARBA"/>
</dbReference>
<organism evidence="8 9">
    <name type="scientific">Aerosakkonema funiforme FACHB-1375</name>
    <dbReference type="NCBI Taxonomy" id="2949571"/>
    <lineage>
        <taxon>Bacteria</taxon>
        <taxon>Bacillati</taxon>
        <taxon>Cyanobacteriota</taxon>
        <taxon>Cyanophyceae</taxon>
        <taxon>Oscillatoriophycideae</taxon>
        <taxon>Aerosakkonematales</taxon>
        <taxon>Aerosakkonemataceae</taxon>
        <taxon>Aerosakkonema</taxon>
    </lineage>
</organism>
<dbReference type="PRINTS" id="PR00090">
    <property type="entry name" value="RNGDIOXGNASE"/>
</dbReference>
<dbReference type="GO" id="GO:0004497">
    <property type="term" value="F:monooxygenase activity"/>
    <property type="evidence" value="ECO:0007669"/>
    <property type="project" value="UniProtKB-ARBA"/>
</dbReference>
<dbReference type="GO" id="GO:0005506">
    <property type="term" value="F:iron ion binding"/>
    <property type="evidence" value="ECO:0007669"/>
    <property type="project" value="InterPro"/>
</dbReference>
<accession>A0A926ZG58</accession>
<dbReference type="SUPFAM" id="SSF55961">
    <property type="entry name" value="Bet v1-like"/>
    <property type="match status" value="1"/>
</dbReference>
<evidence type="ECO:0000256" key="1">
    <source>
        <dbReference type="ARBA" id="ARBA00001962"/>
    </source>
</evidence>
<dbReference type="PANTHER" id="PTHR43756">
    <property type="entry name" value="CHOLINE MONOOXYGENASE, CHLOROPLASTIC"/>
    <property type="match status" value="1"/>
</dbReference>
<feature type="domain" description="Rieske" evidence="7">
    <location>
        <begin position="44"/>
        <end position="152"/>
    </location>
</feature>
<dbReference type="PANTHER" id="PTHR43756:SF5">
    <property type="entry name" value="CHOLINE MONOOXYGENASE, CHLOROPLASTIC"/>
    <property type="match status" value="1"/>
</dbReference>
<keyword evidence="6" id="KW-0411">Iron-sulfur</keyword>
<dbReference type="PROSITE" id="PS51296">
    <property type="entry name" value="RIESKE"/>
    <property type="match status" value="1"/>
</dbReference>
<dbReference type="CDD" id="cd00680">
    <property type="entry name" value="RHO_alpha_C"/>
    <property type="match status" value="1"/>
</dbReference>
<evidence type="ECO:0000256" key="3">
    <source>
        <dbReference type="ARBA" id="ARBA00022723"/>
    </source>
</evidence>
<evidence type="ECO:0000313" key="9">
    <source>
        <dbReference type="Proteomes" id="UP000641646"/>
    </source>
</evidence>
<dbReference type="Pfam" id="PF00848">
    <property type="entry name" value="Ring_hydroxyl_A"/>
    <property type="match status" value="2"/>
</dbReference>
<evidence type="ECO:0000256" key="2">
    <source>
        <dbReference type="ARBA" id="ARBA00022714"/>
    </source>
</evidence>
<dbReference type="SUPFAM" id="SSF50022">
    <property type="entry name" value="ISP domain"/>
    <property type="match status" value="1"/>
</dbReference>
<dbReference type="Gene3D" id="3.90.380.10">
    <property type="entry name" value="Naphthalene 1,2-dioxygenase Alpha Subunit, Chain A, domain 1"/>
    <property type="match status" value="2"/>
</dbReference>
<dbReference type="InterPro" id="IPR036922">
    <property type="entry name" value="Rieske_2Fe-2S_sf"/>
</dbReference>
<dbReference type="Pfam" id="PF00355">
    <property type="entry name" value="Rieske"/>
    <property type="match status" value="1"/>
</dbReference>
<dbReference type="InterPro" id="IPR015879">
    <property type="entry name" value="Ring_hydroxy_dOase_asu_C_dom"/>
</dbReference>
<keyword evidence="3" id="KW-0479">Metal-binding</keyword>
<dbReference type="RefSeq" id="WP_190464419.1">
    <property type="nucleotide sequence ID" value="NZ_JACJPW010000023.1"/>
</dbReference>
<evidence type="ECO:0000256" key="5">
    <source>
        <dbReference type="ARBA" id="ARBA00023004"/>
    </source>
</evidence>
<dbReference type="Proteomes" id="UP000641646">
    <property type="component" value="Unassembled WGS sequence"/>
</dbReference>
<evidence type="ECO:0000256" key="4">
    <source>
        <dbReference type="ARBA" id="ARBA00023002"/>
    </source>
</evidence>
<comment type="cofactor">
    <cofactor evidence="1">
        <name>Fe cation</name>
        <dbReference type="ChEBI" id="CHEBI:24875"/>
    </cofactor>
</comment>
<comment type="caution">
    <text evidence="8">The sequence shown here is derived from an EMBL/GenBank/DDBJ whole genome shotgun (WGS) entry which is preliminary data.</text>
</comment>
<evidence type="ECO:0000259" key="7">
    <source>
        <dbReference type="PROSITE" id="PS51296"/>
    </source>
</evidence>
<dbReference type="InterPro" id="IPR001663">
    <property type="entry name" value="Rng_hydr_dOase-A"/>
</dbReference>
<keyword evidence="2" id="KW-0001">2Fe-2S</keyword>
<gene>
    <name evidence="8" type="ORF">H6G03_10905</name>
</gene>
<dbReference type="InterPro" id="IPR017941">
    <property type="entry name" value="Rieske_2Fe-2S"/>
</dbReference>
<evidence type="ECO:0000256" key="6">
    <source>
        <dbReference type="ARBA" id="ARBA00023014"/>
    </source>
</evidence>
<dbReference type="AlphaFoldDB" id="A0A926ZG58"/>
<dbReference type="GO" id="GO:0051213">
    <property type="term" value="F:dioxygenase activity"/>
    <property type="evidence" value="ECO:0007669"/>
    <property type="project" value="UniProtKB-KW"/>
</dbReference>
<sequence length="359" mass="41366">MTSKVISVTQNVADTDADVAVPGYWYTDPNIFNQEREKIWYKSWLFAGRLEKLANPGDYITCKIGDEPIFVIRTHSGKLQAMYNVCPHRGMRIVEGQGKCKHLLCPYHHWTYSLDGQLQGVPYAQECFPGLDKSSIALTKVQVDTWGGFIFVNLDPEAGPLRDYLAGSPEHMEQYSQPWEEMRATHGATFEVPFNWKILLENYIDAYHIPMVHSPTLGGRFEMPGFVGGCMSGMHTLQYYDYLVPRERTYISWLFPNTTILTLDEYVLVWQVNPVNPEFTVIEKFLLQTPAQIEKFPMKSEEIISKQFRMVFEEDIPFCRTLQEQVKSRAYNGNQKLAKGPEDGVLYFRKALLQVMNNT</sequence>
<keyword evidence="8" id="KW-0223">Dioxygenase</keyword>
<name>A0A926ZG58_9CYAN</name>
<reference evidence="8" key="2">
    <citation type="submission" date="2020-08" db="EMBL/GenBank/DDBJ databases">
        <authorList>
            <person name="Chen M."/>
            <person name="Teng W."/>
            <person name="Zhao L."/>
            <person name="Hu C."/>
            <person name="Zhou Y."/>
            <person name="Han B."/>
            <person name="Song L."/>
            <person name="Shu W."/>
        </authorList>
    </citation>
    <scope>NUCLEOTIDE SEQUENCE</scope>
    <source>
        <strain evidence="8">FACHB-1375</strain>
    </source>
</reference>
<proteinExistence type="predicted"/>
<keyword evidence="9" id="KW-1185">Reference proteome</keyword>
<dbReference type="EMBL" id="JACJPW010000023">
    <property type="protein sequence ID" value="MBD2181610.1"/>
    <property type="molecule type" value="Genomic_DNA"/>
</dbReference>
<dbReference type="Gene3D" id="2.102.10.10">
    <property type="entry name" value="Rieske [2Fe-2S] iron-sulphur domain"/>
    <property type="match status" value="1"/>
</dbReference>
<reference evidence="8" key="1">
    <citation type="journal article" date="2015" name="ISME J.">
        <title>Draft Genome Sequence of Streptomyces incarnatus NRRL8089, which Produces the Nucleoside Antibiotic Sinefungin.</title>
        <authorList>
            <person name="Oshima K."/>
            <person name="Hattori M."/>
            <person name="Shimizu H."/>
            <person name="Fukuda K."/>
            <person name="Nemoto M."/>
            <person name="Inagaki K."/>
            <person name="Tamura T."/>
        </authorList>
    </citation>
    <scope>NUCLEOTIDE SEQUENCE</scope>
    <source>
        <strain evidence="8">FACHB-1375</strain>
    </source>
</reference>
<dbReference type="GO" id="GO:0051537">
    <property type="term" value="F:2 iron, 2 sulfur cluster binding"/>
    <property type="evidence" value="ECO:0007669"/>
    <property type="project" value="UniProtKB-KW"/>
</dbReference>